<proteinExistence type="inferred from homology"/>
<reference evidence="7" key="1">
    <citation type="submission" date="2021-07" db="EMBL/GenBank/DDBJ databases">
        <title>Pseudohoeflea marina sp. nov. a polyhydroxyalcanoate-producing bacterium.</title>
        <authorList>
            <person name="Zheng W."/>
            <person name="Yu S."/>
            <person name="Huang Y."/>
        </authorList>
    </citation>
    <scope>NUCLEOTIDE SEQUENCE</scope>
    <source>
        <strain evidence="7">DP4N28-3</strain>
    </source>
</reference>
<organism evidence="7 8">
    <name type="scientific">Pseudohoeflea coraliihabitans</name>
    <dbReference type="NCBI Taxonomy" id="2860393"/>
    <lineage>
        <taxon>Bacteria</taxon>
        <taxon>Pseudomonadati</taxon>
        <taxon>Pseudomonadota</taxon>
        <taxon>Alphaproteobacteria</taxon>
        <taxon>Hyphomicrobiales</taxon>
        <taxon>Rhizobiaceae</taxon>
        <taxon>Pseudohoeflea</taxon>
    </lineage>
</organism>
<keyword evidence="1 5" id="KW-0819">tRNA processing</keyword>
<dbReference type="Pfam" id="PF03481">
    <property type="entry name" value="Sua5_C"/>
    <property type="match status" value="1"/>
</dbReference>
<dbReference type="PROSITE" id="PS51163">
    <property type="entry name" value="YRDC"/>
    <property type="match status" value="1"/>
</dbReference>
<dbReference type="InterPro" id="IPR006070">
    <property type="entry name" value="Sua5-like_dom"/>
</dbReference>
<dbReference type="Pfam" id="PF01300">
    <property type="entry name" value="Sua5_yciO_yrdC"/>
    <property type="match status" value="1"/>
</dbReference>
<name>A0ABS6WPG0_9HYPH</name>
<dbReference type="InterPro" id="IPR010923">
    <property type="entry name" value="T(6)A37_SUA5"/>
</dbReference>
<dbReference type="RefSeq" id="WP_219200919.1">
    <property type="nucleotide sequence ID" value="NZ_JAHWQX010000002.1"/>
</dbReference>
<evidence type="ECO:0000256" key="5">
    <source>
        <dbReference type="PIRNR" id="PIRNR004930"/>
    </source>
</evidence>
<feature type="domain" description="YrdC-like" evidence="6">
    <location>
        <begin position="13"/>
        <end position="199"/>
    </location>
</feature>
<comment type="subcellular location">
    <subcellularLocation>
        <location evidence="5">Cytoplasm</location>
    </subcellularLocation>
</comment>
<evidence type="ECO:0000259" key="6">
    <source>
        <dbReference type="PROSITE" id="PS51163"/>
    </source>
</evidence>
<evidence type="ECO:0000313" key="8">
    <source>
        <dbReference type="Proteomes" id="UP001430804"/>
    </source>
</evidence>
<comment type="similarity">
    <text evidence="5">Belongs to the SUA5 family.</text>
</comment>
<keyword evidence="8" id="KW-1185">Reference proteome</keyword>
<evidence type="ECO:0000256" key="3">
    <source>
        <dbReference type="ARBA" id="ARBA00022741"/>
    </source>
</evidence>
<comment type="function">
    <text evidence="5">Required for the formation of a threonylcarbamoyl group on adenosine at position 37 (t(6)A37) in tRNAs that read codons beginning with adenine.</text>
</comment>
<gene>
    <name evidence="7" type="ORF">KY465_06680</name>
</gene>
<keyword evidence="2 5" id="KW-0548">Nucleotidyltransferase</keyword>
<evidence type="ECO:0000256" key="1">
    <source>
        <dbReference type="ARBA" id="ARBA00022694"/>
    </source>
</evidence>
<protein>
    <recommendedName>
        <fullName evidence="5">Threonylcarbamoyl-AMP synthase</fullName>
        <shortName evidence="5">TC-AMP synthase</shortName>
        <ecNumber evidence="5">2.7.7.87</ecNumber>
    </recommendedName>
    <alternativeName>
        <fullName evidence="5">L-threonylcarbamoyladenylate synthase</fullName>
    </alternativeName>
</protein>
<dbReference type="PANTHER" id="PTHR17490">
    <property type="entry name" value="SUA5"/>
    <property type="match status" value="1"/>
</dbReference>
<dbReference type="PANTHER" id="PTHR17490:SF16">
    <property type="entry name" value="THREONYLCARBAMOYL-AMP SYNTHASE"/>
    <property type="match status" value="1"/>
</dbReference>
<comment type="caution">
    <text evidence="7">The sequence shown here is derived from an EMBL/GenBank/DDBJ whole genome shotgun (WGS) entry which is preliminary data.</text>
</comment>
<evidence type="ECO:0000256" key="4">
    <source>
        <dbReference type="ARBA" id="ARBA00022840"/>
    </source>
</evidence>
<dbReference type="InterPro" id="IPR050156">
    <property type="entry name" value="TC-AMP_synthase_SUA5"/>
</dbReference>
<keyword evidence="4 5" id="KW-0067">ATP-binding</keyword>
<keyword evidence="5" id="KW-0808">Transferase</keyword>
<sequence>MTAEIIDIKDNEEAALARALAALADGQPIGLPTETVYGLAGDVSNPAALNRIYAAKGRPRFNPLIAHVASLEMARQHAVFSPLAAGLAASFWPGPLTLVLPLADGHGIHELATAGLDTVAVRMPRGFASRVIAAFGKPLAVPSANRSGRITATSAAHVAEDLGADIPLILDGGPTPVGVESTILKVDGDALTLLRPGGIATEAIEAVACFPVARLASSPQGVDGSVIAPGMLSSHYAPAAQLVLEADACQPGDAVIRFGGRALGGEADARLVLDLSPAGDINEAATNLFGHLKAADASGAATIRVGPVPHEGLGEAIADRLQRAAAPRP</sequence>
<keyword evidence="3 5" id="KW-0547">Nucleotide-binding</keyword>
<comment type="catalytic activity">
    <reaction evidence="5">
        <text>L-threonine + hydrogencarbonate + ATP = L-threonylcarbamoyladenylate + diphosphate + H2O</text>
        <dbReference type="Rhea" id="RHEA:36407"/>
        <dbReference type="ChEBI" id="CHEBI:15377"/>
        <dbReference type="ChEBI" id="CHEBI:17544"/>
        <dbReference type="ChEBI" id="CHEBI:30616"/>
        <dbReference type="ChEBI" id="CHEBI:33019"/>
        <dbReference type="ChEBI" id="CHEBI:57926"/>
        <dbReference type="ChEBI" id="CHEBI:73682"/>
        <dbReference type="EC" id="2.7.7.87"/>
    </reaction>
</comment>
<dbReference type="EMBL" id="JAHWQX010000002">
    <property type="protein sequence ID" value="MBW3096959.1"/>
    <property type="molecule type" value="Genomic_DNA"/>
</dbReference>
<dbReference type="Proteomes" id="UP001430804">
    <property type="component" value="Unassembled WGS sequence"/>
</dbReference>
<dbReference type="PIRSF" id="PIRSF004930">
    <property type="entry name" value="Tln_factor_SUA5"/>
    <property type="match status" value="1"/>
</dbReference>
<evidence type="ECO:0000256" key="2">
    <source>
        <dbReference type="ARBA" id="ARBA00022695"/>
    </source>
</evidence>
<keyword evidence="5" id="KW-0963">Cytoplasm</keyword>
<evidence type="ECO:0000313" key="7">
    <source>
        <dbReference type="EMBL" id="MBW3096959.1"/>
    </source>
</evidence>
<dbReference type="EC" id="2.7.7.87" evidence="5"/>
<accession>A0ABS6WPG0</accession>
<dbReference type="InterPro" id="IPR005145">
    <property type="entry name" value="Sua5_C"/>
</dbReference>
<dbReference type="NCBIfam" id="TIGR00057">
    <property type="entry name" value="L-threonylcarbamoyladenylate synthase"/>
    <property type="match status" value="1"/>
</dbReference>